<dbReference type="EMBL" id="MHCQ01000041">
    <property type="protein sequence ID" value="OGY23648.1"/>
    <property type="molecule type" value="Genomic_DNA"/>
</dbReference>
<dbReference type="AlphaFoldDB" id="A0A1G1W7L4"/>
<dbReference type="InterPro" id="IPR027417">
    <property type="entry name" value="P-loop_NTPase"/>
</dbReference>
<dbReference type="Proteomes" id="UP000177103">
    <property type="component" value="Unassembled WGS sequence"/>
</dbReference>
<name>A0A1G1W7L4_9BACT</name>
<evidence type="ECO:0000313" key="2">
    <source>
        <dbReference type="Proteomes" id="UP000177103"/>
    </source>
</evidence>
<gene>
    <name evidence="1" type="ORF">A2Y57_04035</name>
</gene>
<reference evidence="1 2" key="1">
    <citation type="journal article" date="2016" name="Nat. Commun.">
        <title>Thousands of microbial genomes shed light on interconnected biogeochemical processes in an aquifer system.</title>
        <authorList>
            <person name="Anantharaman K."/>
            <person name="Brown C.T."/>
            <person name="Hug L.A."/>
            <person name="Sharon I."/>
            <person name="Castelle C.J."/>
            <person name="Probst A.J."/>
            <person name="Thomas B.C."/>
            <person name="Singh A."/>
            <person name="Wilkins M.J."/>
            <person name="Karaoz U."/>
            <person name="Brodie E.L."/>
            <person name="Williams K.H."/>
            <person name="Hubbard S.S."/>
            <person name="Banfield J.F."/>
        </authorList>
    </citation>
    <scope>NUCLEOTIDE SEQUENCE [LARGE SCALE GENOMIC DNA]</scope>
</reference>
<dbReference type="PANTHER" id="PTHR11669">
    <property type="entry name" value="REPLICATION FACTOR C / DNA POLYMERASE III GAMMA-TAU SUBUNIT"/>
    <property type="match status" value="1"/>
</dbReference>
<dbReference type="GO" id="GO:0006261">
    <property type="term" value="P:DNA-templated DNA replication"/>
    <property type="evidence" value="ECO:0007669"/>
    <property type="project" value="TreeGrafter"/>
</dbReference>
<dbReference type="SUPFAM" id="SSF52540">
    <property type="entry name" value="P-loop containing nucleoside triphosphate hydrolases"/>
    <property type="match status" value="1"/>
</dbReference>
<dbReference type="Pfam" id="PF13177">
    <property type="entry name" value="DNA_pol3_delta2"/>
    <property type="match status" value="1"/>
</dbReference>
<accession>A0A1G1W7L4</accession>
<proteinExistence type="predicted"/>
<comment type="caution">
    <text evidence="1">The sequence shown here is derived from an EMBL/GenBank/DDBJ whole genome shotgun (WGS) entry which is preliminary data.</text>
</comment>
<dbReference type="PANTHER" id="PTHR11669:SF8">
    <property type="entry name" value="DNA POLYMERASE III SUBUNIT DELTA"/>
    <property type="match status" value="1"/>
</dbReference>
<protein>
    <recommendedName>
        <fullName evidence="3">DNA polymerase III subunit delta</fullName>
    </recommendedName>
</protein>
<sequence length="217" mass="24608">MSRSFVIVGATADERKEFVLKEIDKYSSQFDRLIIDSYAGAGINEVRELQRQVSRLPLNSNFTSAVILEAQNLSLEAQNALLKTLEEPPSKTRLYLTSKTVDSLLPTISSRCTIINLRSDRTDDETKLKNTQDLFRKILKSSLGERFILTKELNFGSLEILLEIALHEQADFLSLRKSQIAEILENLKKTQKLLESNVNKKLAYEVFLLNLPTISSS</sequence>
<dbReference type="InterPro" id="IPR050238">
    <property type="entry name" value="DNA_Rep/Repair_Clamp_Loader"/>
</dbReference>
<evidence type="ECO:0000313" key="1">
    <source>
        <dbReference type="EMBL" id="OGY23648.1"/>
    </source>
</evidence>
<dbReference type="Gene3D" id="3.40.50.300">
    <property type="entry name" value="P-loop containing nucleotide triphosphate hydrolases"/>
    <property type="match status" value="1"/>
</dbReference>
<evidence type="ECO:0008006" key="3">
    <source>
        <dbReference type="Google" id="ProtNLM"/>
    </source>
</evidence>
<organism evidence="1 2">
    <name type="scientific">Candidatus Woykebacteria bacterium RBG_13_40_7b</name>
    <dbReference type="NCBI Taxonomy" id="1802594"/>
    <lineage>
        <taxon>Bacteria</taxon>
        <taxon>Candidatus Woykeibacteriota</taxon>
    </lineage>
</organism>